<dbReference type="InterPro" id="IPR055261">
    <property type="entry name" value="PI_transfer_N"/>
</dbReference>
<proteinExistence type="predicted"/>
<dbReference type="GO" id="GO:0008525">
    <property type="term" value="F:phosphatidylcholine transporter activity"/>
    <property type="evidence" value="ECO:0007669"/>
    <property type="project" value="TreeGrafter"/>
</dbReference>
<name>A0A8C0GMJ7_CHEAB</name>
<dbReference type="PANTHER" id="PTHR10658">
    <property type="entry name" value="PHOSPHATIDYLINOSITOL TRANSFER PROTEIN"/>
    <property type="match status" value="1"/>
</dbReference>
<dbReference type="SUPFAM" id="SSF55961">
    <property type="entry name" value="Bet v1-like"/>
    <property type="match status" value="1"/>
</dbReference>
<dbReference type="Gene3D" id="3.30.530.20">
    <property type="match status" value="2"/>
</dbReference>
<dbReference type="GO" id="GO:0005737">
    <property type="term" value="C:cytoplasm"/>
    <property type="evidence" value="ECO:0007669"/>
    <property type="project" value="TreeGrafter"/>
</dbReference>
<sequence>MRFLAKSGLLLLPTSLTFQQEQHGGGEGIEVLANERPGETGQNTHKLYHLHSKVPDFVKMLAPKGSLLITGVAGLGGSGLCYRPSLPPGPQNQYVRDNFIIRIEMWHKPDLGTQDNVNEPRPLAAPPPSIRSLALFQSVSWDRQGEGHGQNWKWELASNKESPHMCAYKLVTVNFHWWGLQGCMEQFIHKQRLFTNFNRQLFCWLDKWVDLSMDDIRRMEETQKELDEMRQKGAVWGLTAGDK</sequence>
<evidence type="ECO:0000313" key="3">
    <source>
        <dbReference type="Ensembl" id="ENSCABP00000011461.1"/>
    </source>
</evidence>
<dbReference type="PANTHER" id="PTHR10658:SF85">
    <property type="entry name" value="PHOSPHATIDYLINOSITOL TRANSFER PROTEIN BETA"/>
    <property type="match status" value="1"/>
</dbReference>
<dbReference type="GO" id="GO:0035091">
    <property type="term" value="F:phosphatidylinositol binding"/>
    <property type="evidence" value="ECO:0007669"/>
    <property type="project" value="TreeGrafter"/>
</dbReference>
<feature type="chain" id="PRO_5034726585" description="Phosphatidylinositol transfer protein N-terminal domain-containing protein" evidence="1">
    <location>
        <begin position="20"/>
        <end position="243"/>
    </location>
</feature>
<evidence type="ECO:0000313" key="4">
    <source>
        <dbReference type="Proteomes" id="UP000694404"/>
    </source>
</evidence>
<keyword evidence="4" id="KW-1185">Reference proteome</keyword>
<reference evidence="3" key="2">
    <citation type="submission" date="2025-09" db="UniProtKB">
        <authorList>
            <consortium name="Ensembl"/>
        </authorList>
    </citation>
    <scope>IDENTIFICATION</scope>
</reference>
<reference evidence="3" key="1">
    <citation type="submission" date="2025-08" db="UniProtKB">
        <authorList>
            <consortium name="Ensembl"/>
        </authorList>
    </citation>
    <scope>IDENTIFICATION</scope>
</reference>
<dbReference type="InterPro" id="IPR023393">
    <property type="entry name" value="START-like_dom_sf"/>
</dbReference>
<organism evidence="3 4">
    <name type="scientific">Chelonoidis abingdonii</name>
    <name type="common">Abingdon island giant tortoise</name>
    <name type="synonym">Testudo abingdonii</name>
    <dbReference type="NCBI Taxonomy" id="106734"/>
    <lineage>
        <taxon>Eukaryota</taxon>
        <taxon>Metazoa</taxon>
        <taxon>Chordata</taxon>
        <taxon>Craniata</taxon>
        <taxon>Vertebrata</taxon>
        <taxon>Euteleostomi</taxon>
        <taxon>Archelosauria</taxon>
        <taxon>Testudinata</taxon>
        <taxon>Testudines</taxon>
        <taxon>Cryptodira</taxon>
        <taxon>Durocryptodira</taxon>
        <taxon>Testudinoidea</taxon>
        <taxon>Testudinidae</taxon>
        <taxon>Chelonoidis</taxon>
    </lineage>
</organism>
<feature type="domain" description="Phosphatidylinositol transfer protein N-terminal" evidence="2">
    <location>
        <begin position="150"/>
        <end position="224"/>
    </location>
</feature>
<dbReference type="GO" id="GO:0008526">
    <property type="term" value="F:phosphatidylinositol transfer activity"/>
    <property type="evidence" value="ECO:0007669"/>
    <property type="project" value="TreeGrafter"/>
</dbReference>
<dbReference type="AlphaFoldDB" id="A0A8C0GMJ7"/>
<evidence type="ECO:0000259" key="2">
    <source>
        <dbReference type="Pfam" id="PF02121"/>
    </source>
</evidence>
<dbReference type="GO" id="GO:0031210">
    <property type="term" value="F:phosphatidylcholine binding"/>
    <property type="evidence" value="ECO:0007669"/>
    <property type="project" value="TreeGrafter"/>
</dbReference>
<dbReference type="Ensembl" id="ENSCABT00000012544.1">
    <property type="protein sequence ID" value="ENSCABP00000011461.1"/>
    <property type="gene ID" value="ENSCABG00000008487.1"/>
</dbReference>
<dbReference type="Pfam" id="PF02121">
    <property type="entry name" value="IP_trans"/>
    <property type="match status" value="2"/>
</dbReference>
<evidence type="ECO:0000256" key="1">
    <source>
        <dbReference type="SAM" id="SignalP"/>
    </source>
</evidence>
<feature type="domain" description="Phosphatidylinositol transfer protein N-terminal" evidence="2">
    <location>
        <begin position="19"/>
        <end position="119"/>
    </location>
</feature>
<dbReference type="InterPro" id="IPR001666">
    <property type="entry name" value="PI_transfer"/>
</dbReference>
<dbReference type="GeneTree" id="ENSGT00940000164396"/>
<accession>A0A8C0GMJ7</accession>
<feature type="signal peptide" evidence="1">
    <location>
        <begin position="1"/>
        <end position="19"/>
    </location>
</feature>
<keyword evidence="1" id="KW-0732">Signal</keyword>
<dbReference type="Proteomes" id="UP000694404">
    <property type="component" value="Unplaced"/>
</dbReference>
<protein>
    <recommendedName>
        <fullName evidence="2">Phosphatidylinositol transfer protein N-terminal domain-containing protein</fullName>
    </recommendedName>
</protein>